<feature type="region of interest" description="Disordered" evidence="5">
    <location>
        <begin position="122"/>
        <end position="141"/>
    </location>
</feature>
<dbReference type="GO" id="GO:0003735">
    <property type="term" value="F:structural constituent of ribosome"/>
    <property type="evidence" value="ECO:0007669"/>
    <property type="project" value="InterPro"/>
</dbReference>
<evidence type="ECO:0000256" key="2">
    <source>
        <dbReference type="ARBA" id="ARBA00022980"/>
    </source>
</evidence>
<dbReference type="Pfam" id="PF00203">
    <property type="entry name" value="Ribosomal_S19"/>
    <property type="match status" value="1"/>
</dbReference>
<dbReference type="PANTHER" id="PTHR11880:SF67">
    <property type="entry name" value="SMALL RIBOSOMAL SUBUNIT PROTEIN US19M"/>
    <property type="match status" value="1"/>
</dbReference>
<dbReference type="PANTHER" id="PTHR11880">
    <property type="entry name" value="RIBOSOMAL PROTEIN S19P FAMILY MEMBER"/>
    <property type="match status" value="1"/>
</dbReference>
<dbReference type="InterPro" id="IPR002222">
    <property type="entry name" value="Ribosomal_uS19"/>
</dbReference>
<reference evidence="6 7" key="1">
    <citation type="submission" date="2021-09" db="EMBL/GenBank/DDBJ databases">
        <title>Genomic insights and catalytic innovation underlie evolution of tropane alkaloids biosynthesis.</title>
        <authorList>
            <person name="Wang Y.-J."/>
            <person name="Tian T."/>
            <person name="Huang J.-P."/>
            <person name="Huang S.-X."/>
        </authorList>
    </citation>
    <scope>NUCLEOTIDE SEQUENCE [LARGE SCALE GENOMIC DNA]</scope>
    <source>
        <strain evidence="6">KIB-2018</strain>
        <tissue evidence="6">Leaf</tissue>
    </source>
</reference>
<gene>
    <name evidence="6" type="ORF">K2173_005186</name>
</gene>
<name>A0AAV8TTS0_9ROSI</name>
<evidence type="ECO:0000256" key="4">
    <source>
        <dbReference type="RuleBase" id="RU003485"/>
    </source>
</evidence>
<dbReference type="Proteomes" id="UP001159364">
    <property type="component" value="Linkage Group LG03"/>
</dbReference>
<comment type="caution">
    <text evidence="6">The sequence shown here is derived from an EMBL/GenBank/DDBJ whole genome shotgun (WGS) entry which is preliminary data.</text>
</comment>
<dbReference type="GO" id="GO:0005763">
    <property type="term" value="C:mitochondrial small ribosomal subunit"/>
    <property type="evidence" value="ECO:0007669"/>
    <property type="project" value="TreeGrafter"/>
</dbReference>
<dbReference type="PROSITE" id="PS00323">
    <property type="entry name" value="RIBOSOMAL_S19"/>
    <property type="match status" value="1"/>
</dbReference>
<organism evidence="6 7">
    <name type="scientific">Erythroxylum novogranatense</name>
    <dbReference type="NCBI Taxonomy" id="1862640"/>
    <lineage>
        <taxon>Eukaryota</taxon>
        <taxon>Viridiplantae</taxon>
        <taxon>Streptophyta</taxon>
        <taxon>Embryophyta</taxon>
        <taxon>Tracheophyta</taxon>
        <taxon>Spermatophyta</taxon>
        <taxon>Magnoliopsida</taxon>
        <taxon>eudicotyledons</taxon>
        <taxon>Gunneridae</taxon>
        <taxon>Pentapetalae</taxon>
        <taxon>rosids</taxon>
        <taxon>fabids</taxon>
        <taxon>Malpighiales</taxon>
        <taxon>Erythroxylaceae</taxon>
        <taxon>Erythroxylum</taxon>
    </lineage>
</organism>
<evidence type="ECO:0000256" key="3">
    <source>
        <dbReference type="ARBA" id="ARBA00023274"/>
    </source>
</evidence>
<evidence type="ECO:0000256" key="1">
    <source>
        <dbReference type="ARBA" id="ARBA00007345"/>
    </source>
</evidence>
<keyword evidence="7" id="KW-1185">Reference proteome</keyword>
<dbReference type="HAMAP" id="MF_00531">
    <property type="entry name" value="Ribosomal_uS19"/>
    <property type="match status" value="1"/>
</dbReference>
<dbReference type="Gene3D" id="3.30.860.10">
    <property type="entry name" value="30s Ribosomal Protein S19, Chain A"/>
    <property type="match status" value="1"/>
</dbReference>
<evidence type="ECO:0008006" key="8">
    <source>
        <dbReference type="Google" id="ProtNLM"/>
    </source>
</evidence>
<dbReference type="GO" id="GO:0003723">
    <property type="term" value="F:RNA binding"/>
    <property type="evidence" value="ECO:0007669"/>
    <property type="project" value="InterPro"/>
</dbReference>
<sequence>MSAILKSWRALYSPLNSIKATVSTQSAVATSVGFRWIDEPKVSNFTQSRFVSRIPFVDGFLMKMKQNNKSINNKKIWSRRSTILPEFVNTTVRIYNGKTFVRCKITEGKVGHKFGEFAMTRKRRKIAPANTKQGKKKTGKK</sequence>
<evidence type="ECO:0000313" key="7">
    <source>
        <dbReference type="Proteomes" id="UP001159364"/>
    </source>
</evidence>
<dbReference type="FunFam" id="3.30.860.10:FF:000003">
    <property type="entry name" value="Ribosomal protein S19, mitochondrial"/>
    <property type="match status" value="1"/>
</dbReference>
<evidence type="ECO:0000256" key="5">
    <source>
        <dbReference type="SAM" id="MobiDB-lite"/>
    </source>
</evidence>
<dbReference type="GO" id="GO:0000028">
    <property type="term" value="P:ribosomal small subunit assembly"/>
    <property type="evidence" value="ECO:0007669"/>
    <property type="project" value="TreeGrafter"/>
</dbReference>
<keyword evidence="3 4" id="KW-0687">Ribonucleoprotein</keyword>
<protein>
    <recommendedName>
        <fullName evidence="8">Ribosomal protein S19</fullName>
    </recommendedName>
</protein>
<dbReference type="SUPFAM" id="SSF54570">
    <property type="entry name" value="Ribosomal protein S19"/>
    <property type="match status" value="1"/>
</dbReference>
<dbReference type="GO" id="GO:0006412">
    <property type="term" value="P:translation"/>
    <property type="evidence" value="ECO:0007669"/>
    <property type="project" value="InterPro"/>
</dbReference>
<dbReference type="AlphaFoldDB" id="A0AAV8TTS0"/>
<dbReference type="InterPro" id="IPR020934">
    <property type="entry name" value="Ribosomal_uS19_CS"/>
</dbReference>
<comment type="similarity">
    <text evidence="1 4">Belongs to the universal ribosomal protein uS19 family.</text>
</comment>
<keyword evidence="2 4" id="KW-0689">Ribosomal protein</keyword>
<dbReference type="InterPro" id="IPR023575">
    <property type="entry name" value="Ribosomal_uS19_SF"/>
</dbReference>
<accession>A0AAV8TTS0</accession>
<evidence type="ECO:0000313" key="6">
    <source>
        <dbReference type="EMBL" id="KAJ8769583.1"/>
    </source>
</evidence>
<dbReference type="PRINTS" id="PR00975">
    <property type="entry name" value="RIBOSOMALS19"/>
</dbReference>
<proteinExistence type="inferred from homology"/>
<dbReference type="EMBL" id="JAIWQS010000003">
    <property type="protein sequence ID" value="KAJ8769583.1"/>
    <property type="molecule type" value="Genomic_DNA"/>
</dbReference>